<gene>
    <name evidence="9" type="primary">tatA</name>
    <name evidence="12" type="ORF">FLT43_12750</name>
    <name evidence="11" type="ORF">M5W83_09250</name>
</gene>
<dbReference type="InterPro" id="IPR003369">
    <property type="entry name" value="TatA/B/E"/>
</dbReference>
<dbReference type="Gene3D" id="1.20.5.3310">
    <property type="match status" value="1"/>
</dbReference>
<reference evidence="11 14" key="2">
    <citation type="submission" date="2022-05" db="EMBL/GenBank/DDBJ databases">
        <title>Genome Sequencing of Bee-Associated Microbes.</title>
        <authorList>
            <person name="Dunlap C."/>
        </authorList>
    </citation>
    <scope>NUCLEOTIDE SEQUENCE [LARGE SCALE GENOMIC DNA]</scope>
    <source>
        <strain evidence="11 14">NRRL B-14613</strain>
    </source>
</reference>
<comment type="function">
    <text evidence="9">Part of the twin-arginine translocation (Tat) system that transports large folded proteins containing a characteristic twin-arginine motif in their signal peptide across membranes. TatA could form the protein-conducting channel of the Tat system.</text>
</comment>
<keyword evidence="4 9" id="KW-0812">Transmembrane</keyword>
<evidence type="ECO:0000256" key="5">
    <source>
        <dbReference type="ARBA" id="ARBA00022927"/>
    </source>
</evidence>
<evidence type="ECO:0000256" key="7">
    <source>
        <dbReference type="ARBA" id="ARBA00023010"/>
    </source>
</evidence>
<evidence type="ECO:0000313" key="11">
    <source>
        <dbReference type="EMBL" id="MCY9607334.1"/>
    </source>
</evidence>
<evidence type="ECO:0000256" key="6">
    <source>
        <dbReference type="ARBA" id="ARBA00022989"/>
    </source>
</evidence>
<dbReference type="NCBIfam" id="NF011430">
    <property type="entry name" value="PRK14861.1"/>
    <property type="match status" value="1"/>
</dbReference>
<dbReference type="NCBIfam" id="TIGR01411">
    <property type="entry name" value="tatAE"/>
    <property type="match status" value="1"/>
</dbReference>
<dbReference type="GO" id="GO:0043953">
    <property type="term" value="P:protein transport by the Tat complex"/>
    <property type="evidence" value="ECO:0007669"/>
    <property type="project" value="UniProtKB-UniRule"/>
</dbReference>
<dbReference type="GO" id="GO:0033281">
    <property type="term" value="C:TAT protein transport complex"/>
    <property type="evidence" value="ECO:0007669"/>
    <property type="project" value="UniProtKB-UniRule"/>
</dbReference>
<protein>
    <recommendedName>
        <fullName evidence="9">Sec-independent protein translocase protein TatA</fullName>
    </recommendedName>
</protein>
<comment type="similarity">
    <text evidence="9">Belongs to the TatA/E family.</text>
</comment>
<dbReference type="GeneID" id="76996833"/>
<evidence type="ECO:0000256" key="4">
    <source>
        <dbReference type="ARBA" id="ARBA00022692"/>
    </source>
</evidence>
<evidence type="ECO:0000313" key="14">
    <source>
        <dbReference type="Proteomes" id="UP001209276"/>
    </source>
</evidence>
<keyword evidence="2 9" id="KW-0813">Transport</keyword>
<dbReference type="HAMAP" id="MF_00236">
    <property type="entry name" value="TatA_E"/>
    <property type="match status" value="1"/>
</dbReference>
<dbReference type="EMBL" id="JAMDMM010000019">
    <property type="protein sequence ID" value="MCY9607334.1"/>
    <property type="molecule type" value="Genomic_DNA"/>
</dbReference>
<evidence type="ECO:0000256" key="1">
    <source>
        <dbReference type="ARBA" id="ARBA00004162"/>
    </source>
</evidence>
<keyword evidence="5 9" id="KW-0653">Protein transport</keyword>
<dbReference type="Proteomes" id="UP001209276">
    <property type="component" value="Unassembled WGS sequence"/>
</dbReference>
<name>A0AAJ1G2E5_PANTH</name>
<dbReference type="PANTHER" id="PTHR42982">
    <property type="entry name" value="SEC-INDEPENDENT PROTEIN TRANSLOCASE PROTEIN TATA"/>
    <property type="match status" value="1"/>
</dbReference>
<dbReference type="Pfam" id="PF02416">
    <property type="entry name" value="TatA_B_E"/>
    <property type="match status" value="1"/>
</dbReference>
<accession>A0AAJ1G2E5</accession>
<proteinExistence type="inferred from homology"/>
<sequence>MLNNIGISGLVIILMLALLLFGPAKLPQLGRAFGDTLREFRNSTRGLTDDGKEEEDRETIELKKLP</sequence>
<dbReference type="GO" id="GO:0008320">
    <property type="term" value="F:protein transmembrane transporter activity"/>
    <property type="evidence" value="ECO:0007669"/>
    <property type="project" value="UniProtKB-UniRule"/>
</dbReference>
<evidence type="ECO:0000256" key="9">
    <source>
        <dbReference type="HAMAP-Rule" id="MF_00236"/>
    </source>
</evidence>
<evidence type="ECO:0000256" key="10">
    <source>
        <dbReference type="SAM" id="MobiDB-lite"/>
    </source>
</evidence>
<dbReference type="RefSeq" id="WP_087444566.1">
    <property type="nucleotide sequence ID" value="NZ_CABMNB010000047.1"/>
</dbReference>
<dbReference type="AlphaFoldDB" id="A0AAJ1G2E5"/>
<comment type="subcellular location">
    <subcellularLocation>
        <location evidence="1 9">Cell membrane</location>
        <topology evidence="1 9">Single-pass membrane protein</topology>
    </subcellularLocation>
</comment>
<comment type="subunit">
    <text evidence="9">Forms a complex with TatC.</text>
</comment>
<evidence type="ECO:0000256" key="2">
    <source>
        <dbReference type="ARBA" id="ARBA00022448"/>
    </source>
</evidence>
<keyword evidence="3 9" id="KW-1003">Cell membrane</keyword>
<evidence type="ECO:0000256" key="8">
    <source>
        <dbReference type="ARBA" id="ARBA00023136"/>
    </source>
</evidence>
<organism evidence="12 13">
    <name type="scientific">Paenibacillus thiaminolyticus</name>
    <name type="common">Bacillus thiaminolyticus</name>
    <dbReference type="NCBI Taxonomy" id="49283"/>
    <lineage>
        <taxon>Bacteria</taxon>
        <taxon>Bacillati</taxon>
        <taxon>Bacillota</taxon>
        <taxon>Bacilli</taxon>
        <taxon>Bacillales</taxon>
        <taxon>Paenibacillaceae</taxon>
        <taxon>Paenibacillus</taxon>
    </lineage>
</organism>
<evidence type="ECO:0000256" key="3">
    <source>
        <dbReference type="ARBA" id="ARBA00022475"/>
    </source>
</evidence>
<evidence type="ECO:0000313" key="12">
    <source>
        <dbReference type="EMBL" id="QDM44258.1"/>
    </source>
</evidence>
<dbReference type="EMBL" id="CP041405">
    <property type="protein sequence ID" value="QDM44258.1"/>
    <property type="molecule type" value="Genomic_DNA"/>
</dbReference>
<keyword evidence="7 9" id="KW-0811">Translocation</keyword>
<dbReference type="InterPro" id="IPR006312">
    <property type="entry name" value="TatA/E"/>
</dbReference>
<dbReference type="PANTHER" id="PTHR42982:SF1">
    <property type="entry name" value="SEC-INDEPENDENT PROTEIN TRANSLOCASE PROTEIN TATA"/>
    <property type="match status" value="1"/>
</dbReference>
<reference evidence="12 13" key="1">
    <citation type="submission" date="2019-07" db="EMBL/GenBank/DDBJ databases">
        <title>Paenibacillus thiaminolyticus NRRL B-4156.</title>
        <authorList>
            <person name="Hehnly C."/>
            <person name="Zhang L."/>
        </authorList>
    </citation>
    <scope>NUCLEOTIDE SEQUENCE [LARGE SCALE GENOMIC DNA]</scope>
    <source>
        <strain evidence="12 13">NRRL B-4156</strain>
    </source>
</reference>
<dbReference type="Proteomes" id="UP000315377">
    <property type="component" value="Chromosome"/>
</dbReference>
<keyword evidence="8 9" id="KW-0472">Membrane</keyword>
<feature type="region of interest" description="Disordered" evidence="10">
    <location>
        <begin position="44"/>
        <end position="66"/>
    </location>
</feature>
<keyword evidence="14" id="KW-1185">Reference proteome</keyword>
<evidence type="ECO:0000313" key="13">
    <source>
        <dbReference type="Proteomes" id="UP000315377"/>
    </source>
</evidence>
<keyword evidence="6 9" id="KW-1133">Transmembrane helix</keyword>